<gene>
    <name evidence="1" type="ORF">ALECFALPRED_009751</name>
</gene>
<comment type="caution">
    <text evidence="1">The sequence shown here is derived from an EMBL/GenBank/DDBJ whole genome shotgun (WGS) entry which is preliminary data.</text>
</comment>
<dbReference type="EMBL" id="CAJPDR010000752">
    <property type="protein sequence ID" value="CAF9942438.1"/>
    <property type="molecule type" value="Genomic_DNA"/>
</dbReference>
<proteinExistence type="predicted"/>
<evidence type="ECO:0000313" key="1">
    <source>
        <dbReference type="EMBL" id="CAF9942438.1"/>
    </source>
</evidence>
<evidence type="ECO:0000313" key="2">
    <source>
        <dbReference type="Proteomes" id="UP000664203"/>
    </source>
</evidence>
<dbReference type="OrthoDB" id="5400371at2759"/>
<keyword evidence="2" id="KW-1185">Reference proteome</keyword>
<accession>A0A8H3PJI3</accession>
<dbReference type="AlphaFoldDB" id="A0A8H3PJI3"/>
<sequence length="171" mass="19492">MTTTISASPQTLADSAKQLTHHGPIYRHRDLFHRVAFPNPAQLQPSLAKRRTKADRRLLSELDLTYSNSKRRFSHKAMGKRMFFLLSGRHHMEKLGPSSSYETFSTLGEKVSPKLKNQLPSFRDGFPHWCQDASHINAIQTEDDLDRTSSGQSDLRVRLPSISALLQGQWH</sequence>
<name>A0A8H3PJI3_9LECA</name>
<protein>
    <submittedName>
        <fullName evidence="1">Uncharacterized protein</fullName>
    </submittedName>
</protein>
<organism evidence="1 2">
    <name type="scientific">Alectoria fallacina</name>
    <dbReference type="NCBI Taxonomy" id="1903189"/>
    <lineage>
        <taxon>Eukaryota</taxon>
        <taxon>Fungi</taxon>
        <taxon>Dikarya</taxon>
        <taxon>Ascomycota</taxon>
        <taxon>Pezizomycotina</taxon>
        <taxon>Lecanoromycetes</taxon>
        <taxon>OSLEUM clade</taxon>
        <taxon>Lecanoromycetidae</taxon>
        <taxon>Lecanorales</taxon>
        <taxon>Lecanorineae</taxon>
        <taxon>Parmeliaceae</taxon>
        <taxon>Alectoria</taxon>
    </lineage>
</organism>
<dbReference type="Proteomes" id="UP000664203">
    <property type="component" value="Unassembled WGS sequence"/>
</dbReference>
<reference evidence="1" key="1">
    <citation type="submission" date="2021-03" db="EMBL/GenBank/DDBJ databases">
        <authorList>
            <person name="Tagirdzhanova G."/>
        </authorList>
    </citation>
    <scope>NUCLEOTIDE SEQUENCE</scope>
</reference>